<proteinExistence type="predicted"/>
<gene>
    <name evidence="1" type="ORF">GGQ87_000111</name>
</gene>
<name>A0A7X5YHI8_9CAUL</name>
<comment type="caution">
    <text evidence="1">The sequence shown here is derived from an EMBL/GenBank/DDBJ whole genome shotgun (WGS) entry which is preliminary data.</text>
</comment>
<keyword evidence="2" id="KW-1185">Reference proteome</keyword>
<dbReference type="EMBL" id="JAATJM010000001">
    <property type="protein sequence ID" value="NJC39853.1"/>
    <property type="molecule type" value="Genomic_DNA"/>
</dbReference>
<organism evidence="1 2">
    <name type="scientific">Brevundimonas alba</name>
    <dbReference type="NCBI Taxonomy" id="74314"/>
    <lineage>
        <taxon>Bacteria</taxon>
        <taxon>Pseudomonadati</taxon>
        <taxon>Pseudomonadota</taxon>
        <taxon>Alphaproteobacteria</taxon>
        <taxon>Caulobacterales</taxon>
        <taxon>Caulobacteraceae</taxon>
        <taxon>Brevundimonas</taxon>
    </lineage>
</organism>
<accession>A0A7X5YHI8</accession>
<dbReference type="Proteomes" id="UP000587415">
    <property type="component" value="Unassembled WGS sequence"/>
</dbReference>
<evidence type="ECO:0000313" key="2">
    <source>
        <dbReference type="Proteomes" id="UP000587415"/>
    </source>
</evidence>
<sequence length="58" mass="6725">MPLFENEARPYRELLLRAEQLRYRASEAPTPRVREKLSHLAGQYEAMARRGLEAGPDL</sequence>
<evidence type="ECO:0000313" key="1">
    <source>
        <dbReference type="EMBL" id="NJC39853.1"/>
    </source>
</evidence>
<dbReference type="AlphaFoldDB" id="A0A7X5YHI8"/>
<dbReference type="RefSeq" id="WP_168044788.1">
    <property type="nucleotide sequence ID" value="NZ_JAATJM010000001.1"/>
</dbReference>
<protein>
    <submittedName>
        <fullName evidence="1">Uncharacterized protein</fullName>
    </submittedName>
</protein>
<reference evidence="1 2" key="1">
    <citation type="submission" date="2020-03" db="EMBL/GenBank/DDBJ databases">
        <title>Genomic Encyclopedia of Type Strains, Phase IV (KMG-IV): sequencing the most valuable type-strain genomes for metagenomic binning, comparative biology and taxonomic classification.</title>
        <authorList>
            <person name="Goeker M."/>
        </authorList>
    </citation>
    <scope>NUCLEOTIDE SEQUENCE [LARGE SCALE GENOMIC DNA]</scope>
    <source>
        <strain evidence="1 2">DSM 4736</strain>
    </source>
</reference>